<sequence>MANLLTSIAFVALVIGAARNADWFWASVAFTFAVVSIAIAFAGAICDRHRRRYWTVFFVFGFCYLTLVFGPWFSSNTRPKLLSSVAIARLHRSVSRLRAPEAAAATVYLASDGKVYVNAEEIEPAEIADRLGNTPRESVYVYEDDPTEAFQRPGYQERRGEYWDALGKAKYHSQLTADSATALFPRREDFEVVCHSFIGSICGLFGYWLARCLHRKSNKVGEVPENAPANAATIL</sequence>
<feature type="transmembrane region" description="Helical" evidence="1">
    <location>
        <begin position="28"/>
        <end position="46"/>
    </location>
</feature>
<accession>A0A5C5YVE4</accession>
<comment type="caution">
    <text evidence="2">The sequence shown here is derived from an EMBL/GenBank/DDBJ whole genome shotgun (WGS) entry which is preliminary data.</text>
</comment>
<dbReference type="AlphaFoldDB" id="A0A5C5YVE4"/>
<keyword evidence="1" id="KW-0812">Transmembrane</keyword>
<keyword evidence="1" id="KW-0472">Membrane</keyword>
<protein>
    <submittedName>
        <fullName evidence="2">Uncharacterized protein</fullName>
    </submittedName>
</protein>
<evidence type="ECO:0000313" key="2">
    <source>
        <dbReference type="EMBL" id="TWT78593.1"/>
    </source>
</evidence>
<feature type="transmembrane region" description="Helical" evidence="1">
    <location>
        <begin position="53"/>
        <end position="73"/>
    </location>
</feature>
<reference evidence="2 3" key="1">
    <citation type="submission" date="2019-02" db="EMBL/GenBank/DDBJ databases">
        <title>Deep-cultivation of Planctomycetes and their phenomic and genomic characterization uncovers novel biology.</title>
        <authorList>
            <person name="Wiegand S."/>
            <person name="Jogler M."/>
            <person name="Boedeker C."/>
            <person name="Pinto D."/>
            <person name="Vollmers J."/>
            <person name="Rivas-Marin E."/>
            <person name="Kohn T."/>
            <person name="Peeters S.H."/>
            <person name="Heuer A."/>
            <person name="Rast P."/>
            <person name="Oberbeckmann S."/>
            <person name="Bunk B."/>
            <person name="Jeske O."/>
            <person name="Meyerdierks A."/>
            <person name="Storesund J.E."/>
            <person name="Kallscheuer N."/>
            <person name="Luecker S."/>
            <person name="Lage O.M."/>
            <person name="Pohl T."/>
            <person name="Merkel B.J."/>
            <person name="Hornburger P."/>
            <person name="Mueller R.-W."/>
            <person name="Bruemmer F."/>
            <person name="Labrenz M."/>
            <person name="Spormann A.M."/>
            <person name="Op Den Camp H."/>
            <person name="Overmann J."/>
            <person name="Amann R."/>
            <person name="Jetten M.S.M."/>
            <person name="Mascher T."/>
            <person name="Medema M.H."/>
            <person name="Devos D.P."/>
            <person name="Kaster A.-K."/>
            <person name="Ovreas L."/>
            <person name="Rohde M."/>
            <person name="Galperin M.Y."/>
            <person name="Jogler C."/>
        </authorList>
    </citation>
    <scope>NUCLEOTIDE SEQUENCE [LARGE SCALE GENOMIC DNA]</scope>
    <source>
        <strain evidence="2 3">Pla100</strain>
    </source>
</reference>
<dbReference type="EMBL" id="SJPM01000053">
    <property type="protein sequence ID" value="TWT78593.1"/>
    <property type="molecule type" value="Genomic_DNA"/>
</dbReference>
<gene>
    <name evidence="2" type="ORF">Pla100_62990</name>
</gene>
<dbReference type="Proteomes" id="UP000316213">
    <property type="component" value="Unassembled WGS sequence"/>
</dbReference>
<evidence type="ECO:0000313" key="3">
    <source>
        <dbReference type="Proteomes" id="UP000316213"/>
    </source>
</evidence>
<keyword evidence="3" id="KW-1185">Reference proteome</keyword>
<evidence type="ECO:0000256" key="1">
    <source>
        <dbReference type="SAM" id="Phobius"/>
    </source>
</evidence>
<keyword evidence="1" id="KW-1133">Transmembrane helix</keyword>
<proteinExistence type="predicted"/>
<organism evidence="2 3">
    <name type="scientific">Neorhodopirellula pilleata</name>
    <dbReference type="NCBI Taxonomy" id="2714738"/>
    <lineage>
        <taxon>Bacteria</taxon>
        <taxon>Pseudomonadati</taxon>
        <taxon>Planctomycetota</taxon>
        <taxon>Planctomycetia</taxon>
        <taxon>Pirellulales</taxon>
        <taxon>Pirellulaceae</taxon>
        <taxon>Neorhodopirellula</taxon>
    </lineage>
</organism>
<name>A0A5C5YVE4_9BACT</name>